<reference evidence="2 3" key="1">
    <citation type="journal article" date="2019" name="Syst. Appl. Microbiol.">
        <title>Microvirga tunisiensis sp. nov., a root nodule symbiotic bacterium isolated from Lupinus micranthus and L. luteus grown in Northern Tunisia.</title>
        <authorList>
            <person name="Msaddak A."/>
            <person name="Rejili M."/>
            <person name="Duran D."/>
            <person name="Mars M."/>
            <person name="Palacios J.M."/>
            <person name="Ruiz-Argueso T."/>
            <person name="Rey L."/>
            <person name="Imperial J."/>
        </authorList>
    </citation>
    <scope>NUCLEOTIDE SEQUENCE [LARGE SCALE GENOMIC DNA]</scope>
    <source>
        <strain evidence="2 3">Lmie10</strain>
    </source>
</reference>
<dbReference type="Proteomes" id="UP000403266">
    <property type="component" value="Unassembled WGS sequence"/>
</dbReference>
<proteinExistence type="predicted"/>
<evidence type="ECO:0000313" key="3">
    <source>
        <dbReference type="Proteomes" id="UP000403266"/>
    </source>
</evidence>
<dbReference type="AlphaFoldDB" id="A0A5N7MMF7"/>
<gene>
    <name evidence="2" type="ORF">FS320_22280</name>
</gene>
<protein>
    <submittedName>
        <fullName evidence="2">Uncharacterized protein</fullName>
    </submittedName>
</protein>
<organism evidence="2 3">
    <name type="scientific">Microvirga tunisiensis</name>
    <dbReference type="NCBI Taxonomy" id="2108360"/>
    <lineage>
        <taxon>Bacteria</taxon>
        <taxon>Pseudomonadati</taxon>
        <taxon>Pseudomonadota</taxon>
        <taxon>Alphaproteobacteria</taxon>
        <taxon>Hyphomicrobiales</taxon>
        <taxon>Methylobacteriaceae</taxon>
        <taxon>Microvirga</taxon>
    </lineage>
</organism>
<evidence type="ECO:0000256" key="1">
    <source>
        <dbReference type="SAM" id="MobiDB-lite"/>
    </source>
</evidence>
<keyword evidence="3" id="KW-1185">Reference proteome</keyword>
<comment type="caution">
    <text evidence="2">The sequence shown here is derived from an EMBL/GenBank/DDBJ whole genome shotgun (WGS) entry which is preliminary data.</text>
</comment>
<feature type="region of interest" description="Disordered" evidence="1">
    <location>
        <begin position="1"/>
        <end position="25"/>
    </location>
</feature>
<feature type="compositionally biased region" description="Low complexity" evidence="1">
    <location>
        <begin position="128"/>
        <end position="139"/>
    </location>
</feature>
<dbReference type="EMBL" id="VOSK01000108">
    <property type="protein sequence ID" value="MPR27820.1"/>
    <property type="molecule type" value="Genomic_DNA"/>
</dbReference>
<dbReference type="OrthoDB" id="8003128at2"/>
<evidence type="ECO:0000313" key="2">
    <source>
        <dbReference type="EMBL" id="MPR27820.1"/>
    </source>
</evidence>
<name>A0A5N7MMF7_9HYPH</name>
<feature type="compositionally biased region" description="Polar residues" evidence="1">
    <location>
        <begin position="1"/>
        <end position="10"/>
    </location>
</feature>
<feature type="region of interest" description="Disordered" evidence="1">
    <location>
        <begin position="128"/>
        <end position="162"/>
    </location>
</feature>
<sequence length="162" mass="17027">MESRSSQATNVIRFPGARSSANSSRDQRSLMDAVYTAGSLPIAASDRATKIMATRLTIFGFVVIDELQADGTVRRLRPSEAVHTSMACPWRVSKPSSRYRIDEEWPNTTAGPCVGVGCVCASGIRAPAADGAGATPTSARRPQPKAAAPTPDARADGALPAR</sequence>
<accession>A0A5N7MMF7</accession>